<feature type="transmembrane region" description="Helical" evidence="2">
    <location>
        <begin position="148"/>
        <end position="167"/>
    </location>
</feature>
<feature type="region of interest" description="Disordered" evidence="1">
    <location>
        <begin position="1"/>
        <end position="26"/>
    </location>
</feature>
<sequence>MVKVPFGSDPDSGPGPRAHPHGRARQPLRGAYRCAATARRRRGREEASLERYRGFVALHGALSAGPEIRVGRLWAGGAVTALCAALVTVIGSLVARGLLGLPVPVPVSPRSEPVAMAVAYALCAAALTLQATALLHVLMALAPRPASALAWICGPVTVIATVVPLVVRAPLDAAVATAAINLVAGAVVISLLSATAALASNWPGPPDYGR</sequence>
<evidence type="ECO:0000313" key="4">
    <source>
        <dbReference type="Proteomes" id="UP000539313"/>
    </source>
</evidence>
<accession>A0A7W3R986</accession>
<comment type="caution">
    <text evidence="3">The sequence shown here is derived from an EMBL/GenBank/DDBJ whole genome shotgun (WGS) entry which is preliminary data.</text>
</comment>
<feature type="compositionally biased region" description="Low complexity" evidence="1">
    <location>
        <begin position="7"/>
        <end position="16"/>
    </location>
</feature>
<evidence type="ECO:0000256" key="1">
    <source>
        <dbReference type="SAM" id="MobiDB-lite"/>
    </source>
</evidence>
<dbReference type="AlphaFoldDB" id="A0A7W3R986"/>
<dbReference type="InterPro" id="IPR045713">
    <property type="entry name" value="DUF6069"/>
</dbReference>
<evidence type="ECO:0000313" key="3">
    <source>
        <dbReference type="EMBL" id="MBA9004487.1"/>
    </source>
</evidence>
<feature type="transmembrane region" description="Helical" evidence="2">
    <location>
        <begin position="114"/>
        <end position="141"/>
    </location>
</feature>
<keyword evidence="4" id="KW-1185">Reference proteome</keyword>
<keyword evidence="2" id="KW-0472">Membrane</keyword>
<dbReference type="Proteomes" id="UP000539313">
    <property type="component" value="Unassembled WGS sequence"/>
</dbReference>
<feature type="transmembrane region" description="Helical" evidence="2">
    <location>
        <begin position="73"/>
        <end position="94"/>
    </location>
</feature>
<dbReference type="EMBL" id="JACJII010000001">
    <property type="protein sequence ID" value="MBA9004487.1"/>
    <property type="molecule type" value="Genomic_DNA"/>
</dbReference>
<organism evidence="3 4">
    <name type="scientific">Thermomonospora cellulosilytica</name>
    <dbReference type="NCBI Taxonomy" id="1411118"/>
    <lineage>
        <taxon>Bacteria</taxon>
        <taxon>Bacillati</taxon>
        <taxon>Actinomycetota</taxon>
        <taxon>Actinomycetes</taxon>
        <taxon>Streptosporangiales</taxon>
        <taxon>Thermomonosporaceae</taxon>
        <taxon>Thermomonospora</taxon>
    </lineage>
</organism>
<keyword evidence="2" id="KW-0812">Transmembrane</keyword>
<keyword evidence="2" id="KW-1133">Transmembrane helix</keyword>
<dbReference type="Pfam" id="PF19545">
    <property type="entry name" value="DUF6069"/>
    <property type="match status" value="1"/>
</dbReference>
<proteinExistence type="predicted"/>
<name>A0A7W3R986_9ACTN</name>
<gene>
    <name evidence="3" type="ORF">HNR21_003369</name>
</gene>
<dbReference type="RefSeq" id="WP_182705935.1">
    <property type="nucleotide sequence ID" value="NZ_JACJII010000001.1"/>
</dbReference>
<evidence type="ECO:0000256" key="2">
    <source>
        <dbReference type="SAM" id="Phobius"/>
    </source>
</evidence>
<reference evidence="3 4" key="1">
    <citation type="submission" date="2020-08" db="EMBL/GenBank/DDBJ databases">
        <title>Sequencing the genomes of 1000 actinobacteria strains.</title>
        <authorList>
            <person name="Klenk H.-P."/>
        </authorList>
    </citation>
    <scope>NUCLEOTIDE SEQUENCE [LARGE SCALE GENOMIC DNA]</scope>
    <source>
        <strain evidence="3 4">DSM 45823</strain>
    </source>
</reference>
<protein>
    <submittedName>
        <fullName evidence="3">Uncharacterized protein</fullName>
    </submittedName>
</protein>
<feature type="transmembrane region" description="Helical" evidence="2">
    <location>
        <begin position="173"/>
        <end position="200"/>
    </location>
</feature>